<dbReference type="Proteomes" id="UP001500782">
    <property type="component" value="Unassembled WGS sequence"/>
</dbReference>
<feature type="transmembrane region" description="Helical" evidence="1">
    <location>
        <begin position="6"/>
        <end position="24"/>
    </location>
</feature>
<organism evidence="2 3">
    <name type="scientific">Bacillus carboniphilus</name>
    <dbReference type="NCBI Taxonomy" id="86663"/>
    <lineage>
        <taxon>Bacteria</taxon>
        <taxon>Bacillati</taxon>
        <taxon>Bacillota</taxon>
        <taxon>Bacilli</taxon>
        <taxon>Bacillales</taxon>
        <taxon>Bacillaceae</taxon>
        <taxon>Bacillus</taxon>
    </lineage>
</organism>
<keyword evidence="1" id="KW-0472">Membrane</keyword>
<keyword evidence="3" id="KW-1185">Reference proteome</keyword>
<proteinExistence type="predicted"/>
<gene>
    <name evidence="2" type="ORF">GCM10008967_19970</name>
</gene>
<protein>
    <submittedName>
        <fullName evidence="2">Uncharacterized protein</fullName>
    </submittedName>
</protein>
<evidence type="ECO:0000313" key="3">
    <source>
        <dbReference type="Proteomes" id="UP001500782"/>
    </source>
</evidence>
<name>A0ABP3FXW8_9BACI</name>
<evidence type="ECO:0000313" key="2">
    <source>
        <dbReference type="EMBL" id="GAA0329480.1"/>
    </source>
</evidence>
<dbReference type="EMBL" id="BAAADJ010000021">
    <property type="protein sequence ID" value="GAA0329480.1"/>
    <property type="molecule type" value="Genomic_DNA"/>
</dbReference>
<evidence type="ECO:0000256" key="1">
    <source>
        <dbReference type="SAM" id="Phobius"/>
    </source>
</evidence>
<reference evidence="3" key="1">
    <citation type="journal article" date="2019" name="Int. J. Syst. Evol. Microbiol.">
        <title>The Global Catalogue of Microorganisms (GCM) 10K type strain sequencing project: providing services to taxonomists for standard genome sequencing and annotation.</title>
        <authorList>
            <consortium name="The Broad Institute Genomics Platform"/>
            <consortium name="The Broad Institute Genome Sequencing Center for Infectious Disease"/>
            <person name="Wu L."/>
            <person name="Ma J."/>
        </authorList>
    </citation>
    <scope>NUCLEOTIDE SEQUENCE [LARGE SCALE GENOMIC DNA]</scope>
    <source>
        <strain evidence="3">JCM 9731</strain>
    </source>
</reference>
<accession>A0ABP3FXW8</accession>
<comment type="caution">
    <text evidence="2">The sequence shown here is derived from an EMBL/GenBank/DDBJ whole genome shotgun (WGS) entry which is preliminary data.</text>
</comment>
<keyword evidence="1" id="KW-0812">Transmembrane</keyword>
<sequence length="60" mass="7340">MEIVDAFLIWKNISFVLFLVLFPLSKWKNEPKPLENKMPMLKIRGWTYVKSWYLYIFSIL</sequence>
<keyword evidence="1" id="KW-1133">Transmembrane helix</keyword>